<dbReference type="Proteomes" id="UP000274429">
    <property type="component" value="Unassembled WGS sequence"/>
</dbReference>
<gene>
    <name evidence="1" type="ORF">TTAC_LOCUS7002</name>
</gene>
<keyword evidence="2" id="KW-1185">Reference proteome</keyword>
<evidence type="ECO:0000313" key="1">
    <source>
        <dbReference type="EMBL" id="VDM31304.1"/>
    </source>
</evidence>
<sequence>MMDALIASSERRGRGNIDVMNSGGNKCLIVNAAAFTQPLVRRQRCYVGWCGGAGVLERVSLFSHLLSLKEEFSAMSLRVNPVVAQRAW</sequence>
<accession>A0A0R3X1E3</accession>
<organism evidence="3">
    <name type="scientific">Hydatigena taeniaeformis</name>
    <name type="common">Feline tapeworm</name>
    <name type="synonym">Taenia taeniaeformis</name>
    <dbReference type="NCBI Taxonomy" id="6205"/>
    <lineage>
        <taxon>Eukaryota</taxon>
        <taxon>Metazoa</taxon>
        <taxon>Spiralia</taxon>
        <taxon>Lophotrochozoa</taxon>
        <taxon>Platyhelminthes</taxon>
        <taxon>Cestoda</taxon>
        <taxon>Eucestoda</taxon>
        <taxon>Cyclophyllidea</taxon>
        <taxon>Taeniidae</taxon>
        <taxon>Hydatigera</taxon>
    </lineage>
</organism>
<reference evidence="1 2" key="2">
    <citation type="submission" date="2018-11" db="EMBL/GenBank/DDBJ databases">
        <authorList>
            <consortium name="Pathogen Informatics"/>
        </authorList>
    </citation>
    <scope>NUCLEOTIDE SEQUENCE [LARGE SCALE GENOMIC DNA]</scope>
</reference>
<reference evidence="3" key="1">
    <citation type="submission" date="2017-02" db="UniProtKB">
        <authorList>
            <consortium name="WormBaseParasite"/>
        </authorList>
    </citation>
    <scope>IDENTIFICATION</scope>
</reference>
<proteinExistence type="predicted"/>
<dbReference type="WBParaSite" id="TTAC_0000701701-mRNA-1">
    <property type="protein sequence ID" value="TTAC_0000701701-mRNA-1"/>
    <property type="gene ID" value="TTAC_0000701701"/>
</dbReference>
<evidence type="ECO:0000313" key="2">
    <source>
        <dbReference type="Proteomes" id="UP000274429"/>
    </source>
</evidence>
<evidence type="ECO:0000313" key="3">
    <source>
        <dbReference type="WBParaSite" id="TTAC_0000701701-mRNA-1"/>
    </source>
</evidence>
<name>A0A0R3X1E3_HYDTA</name>
<dbReference type="AlphaFoldDB" id="A0A0R3X1E3"/>
<dbReference type="EMBL" id="UYWX01020338">
    <property type="protein sequence ID" value="VDM31304.1"/>
    <property type="molecule type" value="Genomic_DNA"/>
</dbReference>
<protein>
    <submittedName>
        <fullName evidence="1 3">Uncharacterized protein</fullName>
    </submittedName>
</protein>